<evidence type="ECO:0000256" key="7">
    <source>
        <dbReference type="ARBA" id="ARBA00022679"/>
    </source>
</evidence>
<comment type="similarity">
    <text evidence="2">Belongs to the methyltransferase superfamily. L-isoaspartyl/D-aspartyl protein methyltransferase family.</text>
</comment>
<keyword evidence="5" id="KW-0963">Cytoplasm</keyword>
<keyword evidence="7" id="KW-0808">Transferase</keyword>
<evidence type="ECO:0000256" key="10">
    <source>
        <dbReference type="ARBA" id="ARBA00031323"/>
    </source>
</evidence>
<sequence length="370" mass="39613">MPLLEIGPEGISVSATIRRRGDDTPLVRSTRQAGNLRQAHVGLGMRVLEIGSGGPNAAMLAHLVGPDGEVVTVDIDESVTARTTAGLERLGLSDRVEVITADAGRHLGRGVFDRIMVTVSPWTIPKVWLEQLAPDGVLVVPLQIAPGLQRIIGFRYQDGHLISESTVPGGFVPLQGANRYEPPAVELTGLSGKAVTFRFADQIPDDFAVTDGVLAAEHAEAWSGVIYASRTIWLDLLTWVLIQPGGCAMEAKDPTDRGAEKSFYPAITEAGSFAALAWRPLGDGNELEIGAVGKGPAAGALTTRLAESIQTYGADHRECDPIFEWWPEGATPDLSPSAKTLPRPHGMLTISWPARLRRGRSTLPHIARNL</sequence>
<evidence type="ECO:0000313" key="12">
    <source>
        <dbReference type="EMBL" id="GAA4718670.1"/>
    </source>
</evidence>
<evidence type="ECO:0000256" key="1">
    <source>
        <dbReference type="ARBA" id="ARBA00004496"/>
    </source>
</evidence>
<evidence type="ECO:0000256" key="4">
    <source>
        <dbReference type="ARBA" id="ARBA00013346"/>
    </source>
</evidence>
<dbReference type="Pfam" id="PF01135">
    <property type="entry name" value="PCMT"/>
    <property type="match status" value="1"/>
</dbReference>
<dbReference type="SUPFAM" id="SSF53335">
    <property type="entry name" value="S-adenosyl-L-methionine-dependent methyltransferases"/>
    <property type="match status" value="1"/>
</dbReference>
<proteinExistence type="inferred from homology"/>
<dbReference type="InterPro" id="IPR000682">
    <property type="entry name" value="PCMT"/>
</dbReference>
<evidence type="ECO:0000256" key="3">
    <source>
        <dbReference type="ARBA" id="ARBA00011890"/>
    </source>
</evidence>
<protein>
    <recommendedName>
        <fullName evidence="4">Protein-L-isoaspartate O-methyltransferase</fullName>
        <ecNumber evidence="3">2.1.1.77</ecNumber>
    </recommendedName>
    <alternativeName>
        <fullName evidence="11">L-isoaspartyl protein carboxyl methyltransferase</fullName>
    </alternativeName>
    <alternativeName>
        <fullName evidence="9">Protein L-isoaspartyl methyltransferase</fullName>
    </alternativeName>
    <alternativeName>
        <fullName evidence="10">Protein-beta-aspartate methyltransferase</fullName>
    </alternativeName>
</protein>
<dbReference type="Proteomes" id="UP001500843">
    <property type="component" value="Unassembled WGS sequence"/>
</dbReference>
<dbReference type="EC" id="2.1.1.77" evidence="3"/>
<dbReference type="InterPro" id="IPR029063">
    <property type="entry name" value="SAM-dependent_MTases_sf"/>
</dbReference>
<accession>A0ABP8XZH4</accession>
<comment type="subcellular location">
    <subcellularLocation>
        <location evidence="1">Cytoplasm</location>
    </subcellularLocation>
</comment>
<evidence type="ECO:0000256" key="8">
    <source>
        <dbReference type="ARBA" id="ARBA00022691"/>
    </source>
</evidence>
<dbReference type="PANTHER" id="PTHR11579:SF0">
    <property type="entry name" value="PROTEIN-L-ISOASPARTATE(D-ASPARTATE) O-METHYLTRANSFERASE"/>
    <property type="match status" value="1"/>
</dbReference>
<keyword evidence="8" id="KW-0949">S-adenosyl-L-methionine</keyword>
<dbReference type="Gene3D" id="3.40.50.150">
    <property type="entry name" value="Vaccinia Virus protein VP39"/>
    <property type="match status" value="1"/>
</dbReference>
<evidence type="ECO:0000256" key="6">
    <source>
        <dbReference type="ARBA" id="ARBA00022603"/>
    </source>
</evidence>
<evidence type="ECO:0000256" key="11">
    <source>
        <dbReference type="ARBA" id="ARBA00031350"/>
    </source>
</evidence>
<gene>
    <name evidence="12" type="ORF">GCM10023198_47860</name>
</gene>
<reference evidence="13" key="1">
    <citation type="journal article" date="2019" name="Int. J. Syst. Evol. Microbiol.">
        <title>The Global Catalogue of Microorganisms (GCM) 10K type strain sequencing project: providing services to taxonomists for standard genome sequencing and annotation.</title>
        <authorList>
            <consortium name="The Broad Institute Genomics Platform"/>
            <consortium name="The Broad Institute Genome Sequencing Center for Infectious Disease"/>
            <person name="Wu L."/>
            <person name="Ma J."/>
        </authorList>
    </citation>
    <scope>NUCLEOTIDE SEQUENCE [LARGE SCALE GENOMIC DNA]</scope>
    <source>
        <strain evidence="13">JCM 17975</strain>
    </source>
</reference>
<dbReference type="PANTHER" id="PTHR11579">
    <property type="entry name" value="PROTEIN-L-ISOASPARTATE O-METHYLTRANSFERASE"/>
    <property type="match status" value="1"/>
</dbReference>
<evidence type="ECO:0000256" key="9">
    <source>
        <dbReference type="ARBA" id="ARBA00030757"/>
    </source>
</evidence>
<dbReference type="CDD" id="cd02440">
    <property type="entry name" value="AdoMet_MTases"/>
    <property type="match status" value="1"/>
</dbReference>
<keyword evidence="6" id="KW-0489">Methyltransferase</keyword>
<evidence type="ECO:0000256" key="2">
    <source>
        <dbReference type="ARBA" id="ARBA00005369"/>
    </source>
</evidence>
<name>A0ABP8XZH4_9MICO</name>
<keyword evidence="13" id="KW-1185">Reference proteome</keyword>
<evidence type="ECO:0000313" key="13">
    <source>
        <dbReference type="Proteomes" id="UP001500843"/>
    </source>
</evidence>
<organism evidence="12 13">
    <name type="scientific">Promicromonospora umidemergens</name>
    <dbReference type="NCBI Taxonomy" id="629679"/>
    <lineage>
        <taxon>Bacteria</taxon>
        <taxon>Bacillati</taxon>
        <taxon>Actinomycetota</taxon>
        <taxon>Actinomycetes</taxon>
        <taxon>Micrococcales</taxon>
        <taxon>Promicromonosporaceae</taxon>
        <taxon>Promicromonospora</taxon>
    </lineage>
</organism>
<evidence type="ECO:0000256" key="5">
    <source>
        <dbReference type="ARBA" id="ARBA00022490"/>
    </source>
</evidence>
<dbReference type="EMBL" id="BAABHM010000029">
    <property type="protein sequence ID" value="GAA4718670.1"/>
    <property type="molecule type" value="Genomic_DNA"/>
</dbReference>
<comment type="caution">
    <text evidence="12">The sequence shown here is derived from an EMBL/GenBank/DDBJ whole genome shotgun (WGS) entry which is preliminary data.</text>
</comment>